<evidence type="ECO:0000259" key="3">
    <source>
        <dbReference type="Pfam" id="PF13521"/>
    </source>
</evidence>
<dbReference type="InterPro" id="IPR027417">
    <property type="entry name" value="P-loop_NTPase"/>
</dbReference>
<dbReference type="SUPFAM" id="SSF52374">
    <property type="entry name" value="Nucleotidylyl transferase"/>
    <property type="match status" value="1"/>
</dbReference>
<evidence type="ECO:0000259" key="2">
    <source>
        <dbReference type="Pfam" id="PF01467"/>
    </source>
</evidence>
<name>A0ABT3QXU3_9HYPH</name>
<dbReference type="InterPro" id="IPR038727">
    <property type="entry name" value="NadR/Ttd14_AAA_dom"/>
</dbReference>
<dbReference type="InterPro" id="IPR004821">
    <property type="entry name" value="Cyt_trans-like"/>
</dbReference>
<dbReference type="RefSeq" id="WP_265961477.1">
    <property type="nucleotide sequence ID" value="NZ_JAPEVI010000003.1"/>
</dbReference>
<keyword evidence="5" id="KW-1185">Reference proteome</keyword>
<dbReference type="InterPro" id="IPR014729">
    <property type="entry name" value="Rossmann-like_a/b/a_fold"/>
</dbReference>
<comment type="caution">
    <text evidence="4">The sequence shown here is derived from an EMBL/GenBank/DDBJ whole genome shotgun (WGS) entry which is preliminary data.</text>
</comment>
<dbReference type="PANTHER" id="PTHR37512:SF1">
    <property type="entry name" value="NADR_TTD14 AAA DOMAIN-CONTAINING PROTEIN"/>
    <property type="match status" value="1"/>
</dbReference>
<dbReference type="SUPFAM" id="SSF52540">
    <property type="entry name" value="P-loop containing nucleoside triphosphate hydrolases"/>
    <property type="match status" value="1"/>
</dbReference>
<reference evidence="4 5" key="1">
    <citation type="journal article" date="2016" name="Int. J. Syst. Evol. Microbiol.">
        <title>Labrenzia salina sp. nov., isolated from the rhizosphere of the halophyte Arthrocnemum macrostachyum.</title>
        <authorList>
            <person name="Camacho M."/>
            <person name="Redondo-Gomez S."/>
            <person name="Rodriguez-Llorente I."/>
            <person name="Rohde M."/>
            <person name="Sproer C."/>
            <person name="Schumann P."/>
            <person name="Klenk H.P."/>
            <person name="Montero-Calasanz M.D.C."/>
        </authorList>
    </citation>
    <scope>NUCLEOTIDE SEQUENCE [LARGE SCALE GENOMIC DNA]</scope>
    <source>
        <strain evidence="4 5">DSM 29163</strain>
    </source>
</reference>
<evidence type="ECO:0000313" key="4">
    <source>
        <dbReference type="EMBL" id="MCX2721770.1"/>
    </source>
</evidence>
<sequence>MTRGFILGKFLPPHAGHLFACEVARNRVEELTVLVCSHDAEPIRGDLRAEWMRECLPQPGCRVVHMHRDIPQEPKEHPEFWSIWKSAILEHHPEPIDWVFGSEPYIHQLAAELGAKPFLVDIERHAVPVSGTDIRSRPDRHWMHIPQPVRPYYQTHVTLLGPESAGKSVLCTELANHFATLAIPEYGRDYDATFKRGADWTTGDFLTIAEGQRSLSRAIKRRAGPVVFEDTDLLQTIVWSEALLGAAPPGLVQQLEIHSLPQLYLLLGPEMGWVDDGTRYHAEPVTRTWFFNRLLHWLERIGADWTIIAETAWDQRRQRATQAVRERLSQGPDHSFRRKTVPQSA</sequence>
<evidence type="ECO:0000256" key="1">
    <source>
        <dbReference type="SAM" id="MobiDB-lite"/>
    </source>
</evidence>
<feature type="domain" description="Cytidyltransferase-like" evidence="2">
    <location>
        <begin position="7"/>
        <end position="136"/>
    </location>
</feature>
<feature type="region of interest" description="Disordered" evidence="1">
    <location>
        <begin position="325"/>
        <end position="345"/>
    </location>
</feature>
<dbReference type="PANTHER" id="PTHR37512">
    <property type="entry name" value="TRIFUNCTIONAL NAD BIOSYNTHESIS/REGULATOR PROTEIN NADR"/>
    <property type="match status" value="1"/>
</dbReference>
<feature type="compositionally biased region" description="Basic residues" evidence="1">
    <location>
        <begin position="336"/>
        <end position="345"/>
    </location>
</feature>
<dbReference type="Proteomes" id="UP001300261">
    <property type="component" value="Unassembled WGS sequence"/>
</dbReference>
<dbReference type="InterPro" id="IPR052735">
    <property type="entry name" value="NAD_biosynth-regulator"/>
</dbReference>
<evidence type="ECO:0000313" key="5">
    <source>
        <dbReference type="Proteomes" id="UP001300261"/>
    </source>
</evidence>
<protein>
    <submittedName>
        <fullName evidence="4">AAA family ATPase</fullName>
    </submittedName>
</protein>
<dbReference type="NCBIfam" id="TIGR00125">
    <property type="entry name" value="cyt_tran_rel"/>
    <property type="match status" value="1"/>
</dbReference>
<accession>A0ABT3QXU3</accession>
<dbReference type="EMBL" id="JAPEVI010000003">
    <property type="protein sequence ID" value="MCX2721770.1"/>
    <property type="molecule type" value="Genomic_DNA"/>
</dbReference>
<dbReference type="Gene3D" id="3.40.50.300">
    <property type="entry name" value="P-loop containing nucleotide triphosphate hydrolases"/>
    <property type="match status" value="1"/>
</dbReference>
<dbReference type="Pfam" id="PF13521">
    <property type="entry name" value="AAA_28"/>
    <property type="match status" value="1"/>
</dbReference>
<dbReference type="Gene3D" id="3.40.50.620">
    <property type="entry name" value="HUPs"/>
    <property type="match status" value="1"/>
</dbReference>
<gene>
    <name evidence="4" type="ORF">ON753_05025</name>
</gene>
<organism evidence="4 5">
    <name type="scientific">Roseibium salinum</name>
    <dbReference type="NCBI Taxonomy" id="1604349"/>
    <lineage>
        <taxon>Bacteria</taxon>
        <taxon>Pseudomonadati</taxon>
        <taxon>Pseudomonadota</taxon>
        <taxon>Alphaproteobacteria</taxon>
        <taxon>Hyphomicrobiales</taxon>
        <taxon>Stappiaceae</taxon>
        <taxon>Roseibium</taxon>
    </lineage>
</organism>
<dbReference type="Pfam" id="PF01467">
    <property type="entry name" value="CTP_transf_like"/>
    <property type="match status" value="1"/>
</dbReference>
<proteinExistence type="predicted"/>
<feature type="domain" description="NadR/Ttd14 AAA" evidence="3">
    <location>
        <begin position="157"/>
        <end position="316"/>
    </location>
</feature>